<feature type="compositionally biased region" description="Polar residues" evidence="1">
    <location>
        <begin position="103"/>
        <end position="112"/>
    </location>
</feature>
<dbReference type="OrthoDB" id="43547at2759"/>
<dbReference type="Proteomes" id="UP000324222">
    <property type="component" value="Unassembled WGS sequence"/>
</dbReference>
<organism evidence="2 3">
    <name type="scientific">Portunus trituberculatus</name>
    <name type="common">Swimming crab</name>
    <name type="synonym">Neptunus trituberculatus</name>
    <dbReference type="NCBI Taxonomy" id="210409"/>
    <lineage>
        <taxon>Eukaryota</taxon>
        <taxon>Metazoa</taxon>
        <taxon>Ecdysozoa</taxon>
        <taxon>Arthropoda</taxon>
        <taxon>Crustacea</taxon>
        <taxon>Multicrustacea</taxon>
        <taxon>Malacostraca</taxon>
        <taxon>Eumalacostraca</taxon>
        <taxon>Eucarida</taxon>
        <taxon>Decapoda</taxon>
        <taxon>Pleocyemata</taxon>
        <taxon>Brachyura</taxon>
        <taxon>Eubrachyura</taxon>
        <taxon>Portunoidea</taxon>
        <taxon>Portunidae</taxon>
        <taxon>Portuninae</taxon>
        <taxon>Portunus</taxon>
    </lineage>
</organism>
<keyword evidence="3" id="KW-1185">Reference proteome</keyword>
<evidence type="ECO:0000256" key="1">
    <source>
        <dbReference type="SAM" id="MobiDB-lite"/>
    </source>
</evidence>
<proteinExistence type="predicted"/>
<dbReference type="EMBL" id="VSRR010000044">
    <property type="protein sequence ID" value="MPC08794.1"/>
    <property type="molecule type" value="Genomic_DNA"/>
</dbReference>
<feature type="region of interest" description="Disordered" evidence="1">
    <location>
        <begin position="103"/>
        <end position="126"/>
    </location>
</feature>
<comment type="caution">
    <text evidence="2">The sequence shown here is derived from an EMBL/GenBank/DDBJ whole genome shotgun (WGS) entry which is preliminary data.</text>
</comment>
<evidence type="ECO:0000313" key="2">
    <source>
        <dbReference type="EMBL" id="MPC08794.1"/>
    </source>
</evidence>
<accession>A0A5B7CJA1</accession>
<sequence>MKVLRMTPVILDPDAVMHNTEFILVHTKTCHVHYRDGNDQRVSDDYDVTLLVSHNTTANSLLHHLHLNFYVILTSTREMYPNRILEKKMGHFRTVSIAPSLGQRWTPSSTHTESCEHSGTDTPPIITTTTTTCEEASDPTIATQEGLPSSVKSFGGIRSESVNYLGYYTQYEETMQRTLEHQAEEARTRIHHIFNQAKIHCRRDSLWQRLTASLREEDRQKLPREQILGGLSFIELSELLNLVSVEPLGSVDSQLLPLLSKPLHWYQGLIRVLQSKYQERHRNLTSSDGNIQHVVVLSPGCPDAFMMLSINLHHQKAELCCVYKQLKEEGTNPVSDQRVQALIQDFVNACCFHLWSGLL</sequence>
<dbReference type="GO" id="GO:0005777">
    <property type="term" value="C:peroxisome"/>
    <property type="evidence" value="ECO:0007669"/>
    <property type="project" value="InterPro"/>
</dbReference>
<reference evidence="2 3" key="1">
    <citation type="submission" date="2019-05" db="EMBL/GenBank/DDBJ databases">
        <title>Another draft genome of Portunus trituberculatus and its Hox gene families provides insights of decapod evolution.</title>
        <authorList>
            <person name="Jeong J.-H."/>
            <person name="Song I."/>
            <person name="Kim S."/>
            <person name="Choi T."/>
            <person name="Kim D."/>
            <person name="Ryu S."/>
            <person name="Kim W."/>
        </authorList>
    </citation>
    <scope>NUCLEOTIDE SEQUENCE [LARGE SCALE GENOMIC DNA]</scope>
    <source>
        <tissue evidence="2">Muscle</tissue>
    </source>
</reference>
<gene>
    <name evidence="2" type="primary">SZT2</name>
    <name evidence="2" type="ORF">E2C01_001386</name>
</gene>
<dbReference type="PANTHER" id="PTHR14918">
    <property type="entry name" value="KICSTOR COMPLEX PROTEIN SZT2"/>
    <property type="match status" value="1"/>
</dbReference>
<name>A0A5B7CJA1_PORTR</name>
<dbReference type="PANTHER" id="PTHR14918:SF3">
    <property type="entry name" value="KICSTOR COMPLEX PROTEIN SZT2"/>
    <property type="match status" value="1"/>
</dbReference>
<evidence type="ECO:0000313" key="3">
    <source>
        <dbReference type="Proteomes" id="UP000324222"/>
    </source>
</evidence>
<dbReference type="InterPro" id="IPR033228">
    <property type="entry name" value="SZT2"/>
</dbReference>
<protein>
    <submittedName>
        <fullName evidence="2">Protein SZT2</fullName>
    </submittedName>
</protein>
<dbReference type="AlphaFoldDB" id="A0A5B7CJA1"/>